<accession>A0A1J5RN61</accession>
<sequence length="197" mass="21400">MYWGLGALFIVAMLPMRVWGEGYSIDESEAGWEKFVLGFASGIVAHEAGHVFVATTKGYSVSHDGLSLVYPGAKLNPAAQLQLASAGFQTQWVLSEFVLRDRSGNEHIKPPGDFGAGVVCSYLGVSFAYLTFLKNQYQGDVYGMSQASGYSRDRISLMLAVPAVLDTWRLFGNDVPGWVPALSVMSKGLGAAWIWSY</sequence>
<gene>
    <name evidence="1" type="ORF">GALL_209450</name>
</gene>
<dbReference type="EMBL" id="MLJW01000139">
    <property type="protein sequence ID" value="OIQ97002.1"/>
    <property type="molecule type" value="Genomic_DNA"/>
</dbReference>
<reference evidence="1" key="1">
    <citation type="submission" date="2016-10" db="EMBL/GenBank/DDBJ databases">
        <title>Sequence of Gallionella enrichment culture.</title>
        <authorList>
            <person name="Poehlein A."/>
            <person name="Muehling M."/>
            <person name="Daniel R."/>
        </authorList>
    </citation>
    <scope>NUCLEOTIDE SEQUENCE</scope>
</reference>
<proteinExistence type="predicted"/>
<evidence type="ECO:0000313" key="1">
    <source>
        <dbReference type="EMBL" id="OIQ97002.1"/>
    </source>
</evidence>
<name>A0A1J5RN61_9ZZZZ</name>
<evidence type="ECO:0008006" key="2">
    <source>
        <dbReference type="Google" id="ProtNLM"/>
    </source>
</evidence>
<protein>
    <recommendedName>
        <fullName evidence="2">Peptidase M50 domain-containing protein</fullName>
    </recommendedName>
</protein>
<comment type="caution">
    <text evidence="1">The sequence shown here is derived from an EMBL/GenBank/DDBJ whole genome shotgun (WGS) entry which is preliminary data.</text>
</comment>
<organism evidence="1">
    <name type="scientific">mine drainage metagenome</name>
    <dbReference type="NCBI Taxonomy" id="410659"/>
    <lineage>
        <taxon>unclassified sequences</taxon>
        <taxon>metagenomes</taxon>
        <taxon>ecological metagenomes</taxon>
    </lineage>
</organism>
<dbReference type="AlphaFoldDB" id="A0A1J5RN61"/>